<comment type="similarity">
    <text evidence="2">Belongs to the peptidase M20B family.</text>
</comment>
<evidence type="ECO:0000259" key="9">
    <source>
        <dbReference type="Pfam" id="PF07687"/>
    </source>
</evidence>
<organism evidence="10 11">
    <name type="scientific">Neorhizobium petrolearium</name>
    <dbReference type="NCBI Taxonomy" id="515361"/>
    <lineage>
        <taxon>Bacteria</taxon>
        <taxon>Pseudomonadati</taxon>
        <taxon>Pseudomonadota</taxon>
        <taxon>Alphaproteobacteria</taxon>
        <taxon>Hyphomicrobiales</taxon>
        <taxon>Rhizobiaceae</taxon>
        <taxon>Rhizobium/Agrobacterium group</taxon>
        <taxon>Neorhizobium</taxon>
    </lineage>
</organism>
<evidence type="ECO:0000256" key="5">
    <source>
        <dbReference type="ARBA" id="ARBA00022801"/>
    </source>
</evidence>
<keyword evidence="5 10" id="KW-0378">Hydrolase</keyword>
<dbReference type="EC" id="3.4.11.4" evidence="8"/>
<geneLocation type="plasmid" evidence="10 11">
    <name>unnamed1</name>
</geneLocation>
<dbReference type="NCBIfam" id="TIGR01882">
    <property type="entry name" value="peptidase-T"/>
    <property type="match status" value="1"/>
</dbReference>
<comment type="cofactor">
    <cofactor evidence="1">
        <name>Zn(2+)</name>
        <dbReference type="ChEBI" id="CHEBI:29105"/>
    </cofactor>
</comment>
<dbReference type="PANTHER" id="PTHR42994">
    <property type="entry name" value="PEPTIDASE T"/>
    <property type="match status" value="1"/>
</dbReference>
<proteinExistence type="inferred from homology"/>
<keyword evidence="7" id="KW-0482">Metalloprotease</keyword>
<dbReference type="SUPFAM" id="SSF55031">
    <property type="entry name" value="Bacterial exopeptidase dimerisation domain"/>
    <property type="match status" value="1"/>
</dbReference>
<dbReference type="PIRSF" id="PIRSF037215">
    <property type="entry name" value="Peptidase_M20B"/>
    <property type="match status" value="1"/>
</dbReference>
<keyword evidence="4" id="KW-0479">Metal-binding</keyword>
<keyword evidence="3" id="KW-0645">Protease</keyword>
<feature type="domain" description="Peptidase M20 dimerisation" evidence="9">
    <location>
        <begin position="212"/>
        <end position="305"/>
    </location>
</feature>
<reference evidence="10 11" key="1">
    <citation type="submission" date="2023-04" db="EMBL/GenBank/DDBJ databases">
        <title>Neorhizobium petrolearium OS53, complete genome.</title>
        <authorList>
            <person name="Yu T."/>
        </authorList>
    </citation>
    <scope>NUCLEOTIDE SEQUENCE [LARGE SCALE GENOMIC DNA]</scope>
    <source>
        <strain evidence="10 11">OS53</strain>
        <plasmid evidence="10 11">unnamed1</plasmid>
    </source>
</reference>
<dbReference type="EMBL" id="CP123001">
    <property type="protein sequence ID" value="WGI71845.1"/>
    <property type="molecule type" value="Genomic_DNA"/>
</dbReference>
<gene>
    <name evidence="10" type="primary">pepT</name>
    <name evidence="10" type="ORF">QEO92_27235</name>
</gene>
<dbReference type="InterPro" id="IPR002933">
    <property type="entry name" value="Peptidase_M20"/>
</dbReference>
<dbReference type="InterPro" id="IPR036264">
    <property type="entry name" value="Bact_exopeptidase_dim_dom"/>
</dbReference>
<dbReference type="InterPro" id="IPR010161">
    <property type="entry name" value="Peptidase_M20B"/>
</dbReference>
<dbReference type="RefSeq" id="WP_227705331.1">
    <property type="nucleotide sequence ID" value="NZ_CP123001.1"/>
</dbReference>
<accession>A0ABY8MBD7</accession>
<dbReference type="NCBIfam" id="NF009920">
    <property type="entry name" value="PRK13381.1"/>
    <property type="match status" value="1"/>
</dbReference>
<dbReference type="Pfam" id="PF01546">
    <property type="entry name" value="Peptidase_M20"/>
    <property type="match status" value="1"/>
</dbReference>
<dbReference type="Gene3D" id="3.30.70.360">
    <property type="match status" value="1"/>
</dbReference>
<evidence type="ECO:0000256" key="1">
    <source>
        <dbReference type="ARBA" id="ARBA00001947"/>
    </source>
</evidence>
<dbReference type="SUPFAM" id="SSF53187">
    <property type="entry name" value="Zn-dependent exopeptidases"/>
    <property type="match status" value="1"/>
</dbReference>
<keyword evidence="6" id="KW-0862">Zinc</keyword>
<dbReference type="NCBIfam" id="NF003976">
    <property type="entry name" value="PRK05469.1"/>
    <property type="match status" value="1"/>
</dbReference>
<evidence type="ECO:0000256" key="3">
    <source>
        <dbReference type="ARBA" id="ARBA00022670"/>
    </source>
</evidence>
<evidence type="ECO:0000256" key="6">
    <source>
        <dbReference type="ARBA" id="ARBA00022833"/>
    </source>
</evidence>
<evidence type="ECO:0000313" key="11">
    <source>
        <dbReference type="Proteomes" id="UP001227095"/>
    </source>
</evidence>
<evidence type="ECO:0000256" key="4">
    <source>
        <dbReference type="ARBA" id="ARBA00022723"/>
    </source>
</evidence>
<sequence length="411" mass="44770">MADSVTDRFLRYVVIDTQSDARSPTQPSTEKQKNLGRLLAEELLAIGVTDAHLDEHGYVYGTIPATTSKNNVPVICFTAHMDTAPDFSGTGVKPQVMKNYQGGDIQLVGDRSQVIRVSEHPVLKDLVGHDIVTSDGTTLLGADDKAGIAEIMSAAEFLINNPDIKHGAIHILFTTDEEIGRGVDKVDLKKLGADFGYTMDGETAGTIEDETFSADAVEIAIKGVAMHPGFAYGKMENAIRIAGAIIDRLPKDQAPETTRGRDGFIHPTGISGVMEKANLSFIVRDFNEEGLKTKEALLEKITNDVMAGYPGSTYTFTVKEQYRNMKVVLDRHPEIVEYAVEAIRRAGMEPVRGSIRGGTDGSRLSFMGLPCPNIFAGGHAFHSPLEFVSSQDMEKAVKTIVELARLWEERA</sequence>
<name>A0ABY8MBD7_9HYPH</name>
<evidence type="ECO:0000256" key="7">
    <source>
        <dbReference type="ARBA" id="ARBA00023049"/>
    </source>
</evidence>
<keyword evidence="11" id="KW-1185">Reference proteome</keyword>
<dbReference type="PROSITE" id="PS00759">
    <property type="entry name" value="ARGE_DAPE_CPG2_2"/>
    <property type="match status" value="1"/>
</dbReference>
<dbReference type="InterPro" id="IPR011650">
    <property type="entry name" value="Peptidase_M20_dimer"/>
</dbReference>
<dbReference type="CDD" id="cd03892">
    <property type="entry name" value="M20_peptT"/>
    <property type="match status" value="1"/>
</dbReference>
<protein>
    <recommendedName>
        <fullName evidence="8">Peptidase T</fullName>
        <ecNumber evidence="8">3.4.11.4</ecNumber>
    </recommendedName>
</protein>
<evidence type="ECO:0000256" key="8">
    <source>
        <dbReference type="NCBIfam" id="TIGR01882"/>
    </source>
</evidence>
<dbReference type="Pfam" id="PF07687">
    <property type="entry name" value="M20_dimer"/>
    <property type="match status" value="1"/>
</dbReference>
<dbReference type="InterPro" id="IPR001261">
    <property type="entry name" value="ArgE/DapE_CS"/>
</dbReference>
<evidence type="ECO:0000256" key="2">
    <source>
        <dbReference type="ARBA" id="ARBA00009692"/>
    </source>
</evidence>
<dbReference type="PANTHER" id="PTHR42994:SF1">
    <property type="entry name" value="PEPTIDASE T"/>
    <property type="match status" value="1"/>
</dbReference>
<dbReference type="Proteomes" id="UP001227095">
    <property type="component" value="Plasmid unnamed1"/>
</dbReference>
<keyword evidence="10" id="KW-0614">Plasmid</keyword>
<dbReference type="Gene3D" id="3.40.630.10">
    <property type="entry name" value="Zn peptidases"/>
    <property type="match status" value="1"/>
</dbReference>
<keyword evidence="10" id="KW-0031">Aminopeptidase</keyword>
<evidence type="ECO:0000313" key="10">
    <source>
        <dbReference type="EMBL" id="WGI71845.1"/>
    </source>
</evidence>
<dbReference type="GO" id="GO:0045148">
    <property type="term" value="F:tripeptide aminopeptidase activity"/>
    <property type="evidence" value="ECO:0007669"/>
    <property type="project" value="UniProtKB-EC"/>
</dbReference>